<dbReference type="EMBL" id="CP045644">
    <property type="protein sequence ID" value="QFZ83365.1"/>
    <property type="molecule type" value="Genomic_DNA"/>
</dbReference>
<evidence type="ECO:0000256" key="1">
    <source>
        <dbReference type="SAM" id="Phobius"/>
    </source>
</evidence>
<sequence>MSQQQPPPHSTGQLMKLGIAQAVLFVAGALLGRGIGLLLGLDAFGAGGYGNKEIFGILLIGLGGGAGVQLARAWYTRKYGNPRG</sequence>
<dbReference type="Proteomes" id="UP000326780">
    <property type="component" value="Chromosome"/>
</dbReference>
<keyword evidence="1" id="KW-0472">Membrane</keyword>
<accession>A0A5Q0M4G4</accession>
<reference evidence="2 3" key="1">
    <citation type="submission" date="2019-10" db="EMBL/GenBank/DDBJ databases">
        <title>Complete genome sequence of Variovorax paradoxus 5C-2.</title>
        <authorList>
            <person name="Gogoleva N.E."/>
            <person name="Balkin A.S."/>
        </authorList>
    </citation>
    <scope>NUCLEOTIDE SEQUENCE [LARGE SCALE GENOMIC DNA]</scope>
    <source>
        <strain evidence="2 3">5C-2</strain>
    </source>
</reference>
<dbReference type="AlphaFoldDB" id="A0A5Q0M4G4"/>
<feature type="transmembrane region" description="Helical" evidence="1">
    <location>
        <begin position="53"/>
        <end position="75"/>
    </location>
</feature>
<evidence type="ECO:0000313" key="3">
    <source>
        <dbReference type="Proteomes" id="UP000326780"/>
    </source>
</evidence>
<keyword evidence="1" id="KW-0812">Transmembrane</keyword>
<dbReference type="RefSeq" id="WP_056577818.1">
    <property type="nucleotide sequence ID" value="NZ_CP045644.1"/>
</dbReference>
<gene>
    <name evidence="2" type="ORF">GFK26_11610</name>
</gene>
<protein>
    <submittedName>
        <fullName evidence="2">Uncharacterized protein</fullName>
    </submittedName>
</protein>
<name>A0A5Q0M4G4_VARPD</name>
<evidence type="ECO:0000313" key="2">
    <source>
        <dbReference type="EMBL" id="QFZ83365.1"/>
    </source>
</evidence>
<organism evidence="2 3">
    <name type="scientific">Variovorax paradoxus</name>
    <dbReference type="NCBI Taxonomy" id="34073"/>
    <lineage>
        <taxon>Bacteria</taxon>
        <taxon>Pseudomonadati</taxon>
        <taxon>Pseudomonadota</taxon>
        <taxon>Betaproteobacteria</taxon>
        <taxon>Burkholderiales</taxon>
        <taxon>Comamonadaceae</taxon>
        <taxon>Variovorax</taxon>
    </lineage>
</organism>
<proteinExistence type="predicted"/>
<feature type="transmembrane region" description="Helical" evidence="1">
    <location>
        <begin position="21"/>
        <end position="41"/>
    </location>
</feature>
<keyword evidence="1" id="KW-1133">Transmembrane helix</keyword>